<evidence type="ECO:0000256" key="1">
    <source>
        <dbReference type="SAM" id="Coils"/>
    </source>
</evidence>
<evidence type="ECO:0000313" key="4">
    <source>
        <dbReference type="Proteomes" id="UP000002255"/>
    </source>
</evidence>
<evidence type="ECO:0000313" key="3">
    <source>
        <dbReference type="EMBL" id="ACZ31294.1"/>
    </source>
</evidence>
<dbReference type="Proteomes" id="UP000002255">
    <property type="component" value="Chromosome"/>
</dbReference>
<reference evidence="3 4" key="2">
    <citation type="journal article" date="2010" name="Stand. Genomic Sci.">
        <title>Complete genome sequence of Xylanimonas cellulosilytica type strain (XIL07).</title>
        <authorList>
            <person name="Foster B."/>
            <person name="Pukall R."/>
            <person name="Abt B."/>
            <person name="Nolan M."/>
            <person name="Glavina Del Rio T."/>
            <person name="Chen F."/>
            <person name="Lucas S."/>
            <person name="Tice H."/>
            <person name="Pitluck S."/>
            <person name="Cheng J.-F."/>
            <person name="Chertkov O."/>
            <person name="Brettin T."/>
            <person name="Han C."/>
            <person name="Detter J.C."/>
            <person name="Bruce D."/>
            <person name="Goodwin L."/>
            <person name="Ivanova N."/>
            <person name="Mavromatis K."/>
            <person name="Pati A."/>
            <person name="Mikhailova N."/>
            <person name="Chen A."/>
            <person name="Palaniappan K."/>
            <person name="Land M."/>
            <person name="Hauser L."/>
            <person name="Chang Y.-J."/>
            <person name="Jeffries C.D."/>
            <person name="Chain P."/>
            <person name="Rohde M."/>
            <person name="Goeker M."/>
            <person name="Bristow J."/>
            <person name="Eisen J.A."/>
            <person name="Markowitz V."/>
            <person name="Hugenholtz P."/>
            <person name="Kyrpides N.C."/>
            <person name="Klenk H.-P."/>
            <person name="Lapidus A."/>
        </authorList>
    </citation>
    <scope>NUCLEOTIDE SEQUENCE [LARGE SCALE GENOMIC DNA]</scope>
    <source>
        <strain evidence="4">DSM 15894 / CECT 5975 / LMG 20990 / XIL07</strain>
    </source>
</reference>
<dbReference type="STRING" id="446471.Xcel_2276"/>
<feature type="coiled-coil region" evidence="1">
    <location>
        <begin position="104"/>
        <end position="131"/>
    </location>
</feature>
<dbReference type="eggNOG" id="COG3599">
    <property type="taxonomic scope" value="Bacteria"/>
</dbReference>
<reference evidence="4" key="1">
    <citation type="submission" date="2009-11" db="EMBL/GenBank/DDBJ databases">
        <title>The complete chromosome of Xylanimonas cellulosilytica DSM 15894.</title>
        <authorList>
            <consortium name="US DOE Joint Genome Institute (JGI-PGF)"/>
            <person name="Lucas S."/>
            <person name="Copeland A."/>
            <person name="Lapidus A."/>
            <person name="Glavina del Rio T."/>
            <person name="Dalin E."/>
            <person name="Tice H."/>
            <person name="Bruce D."/>
            <person name="Goodwin L."/>
            <person name="Pitluck S."/>
            <person name="Kyrpides N."/>
            <person name="Mavromatis K."/>
            <person name="Ivanova N."/>
            <person name="Mikhailova N."/>
            <person name="Foster B."/>
            <person name="Clum A."/>
            <person name="Brettin T."/>
            <person name="Detter J.C."/>
            <person name="Han C."/>
            <person name="Larimer F."/>
            <person name="Land M."/>
            <person name="Hauser L."/>
            <person name="Markowitz V."/>
            <person name="Cheng J.F."/>
            <person name="Hugenholtz P."/>
            <person name="Woyke T."/>
            <person name="Wu D."/>
            <person name="Gehrich-Schroeter G."/>
            <person name="Schneider S."/>
            <person name="Pukall S.R."/>
            <person name="Klenk H.P."/>
            <person name="Eisen J.A."/>
        </authorList>
    </citation>
    <scope>NUCLEOTIDE SEQUENCE [LARGE SCALE GENOMIC DNA]</scope>
    <source>
        <strain evidence="4">DSM 15894 / CECT 5975 / LMG 20990 / XIL07</strain>
    </source>
</reference>
<dbReference type="HOGENOM" id="CLU_078484_2_1_11"/>
<gene>
    <name evidence="3" type="ordered locus">Xcel_2276</name>
</gene>
<sequence length="179" mass="19696">MTQEIGTLSPSALLEVLDELASLVDNAKPVFMSQDVRVDRQALVGLVDELRHGLPSAVERSDELLRQAQDELDDARRSGEETLAVARQRALELVEQEQVVAQANARAADIVAEAEQQATKLRADADSYCDARLESFADDLATLTAQVQAGRAKLAERLGPDAGRPRWDHVRDPEWPEES</sequence>
<protein>
    <submittedName>
        <fullName evidence="3">Uncharacterized protein</fullName>
    </submittedName>
</protein>
<dbReference type="OrthoDB" id="3291843at2"/>
<evidence type="ECO:0000256" key="2">
    <source>
        <dbReference type="SAM" id="MobiDB-lite"/>
    </source>
</evidence>
<dbReference type="KEGG" id="xce:Xcel_2276"/>
<name>D1BV55_XYLCX</name>
<dbReference type="RefSeq" id="WP_012879036.1">
    <property type="nucleotide sequence ID" value="NC_013530.1"/>
</dbReference>
<dbReference type="AlphaFoldDB" id="D1BV55"/>
<feature type="region of interest" description="Disordered" evidence="2">
    <location>
        <begin position="155"/>
        <end position="179"/>
    </location>
</feature>
<proteinExistence type="predicted"/>
<organism evidence="3 4">
    <name type="scientific">Xylanimonas cellulosilytica (strain DSM 15894 / JCM 12276 / CECT 5975 / KCTC 9989 / LMG 20990 / NBRC 107835 / XIL07)</name>
    <dbReference type="NCBI Taxonomy" id="446471"/>
    <lineage>
        <taxon>Bacteria</taxon>
        <taxon>Bacillati</taxon>
        <taxon>Actinomycetota</taxon>
        <taxon>Actinomycetes</taxon>
        <taxon>Micrococcales</taxon>
        <taxon>Promicromonosporaceae</taxon>
        <taxon>Xylanimonas</taxon>
    </lineage>
</organism>
<accession>D1BV55</accession>
<keyword evidence="1" id="KW-0175">Coiled coil</keyword>
<dbReference type="EMBL" id="CP001821">
    <property type="protein sequence ID" value="ACZ31294.1"/>
    <property type="molecule type" value="Genomic_DNA"/>
</dbReference>
<keyword evidence="4" id="KW-1185">Reference proteome</keyword>